<dbReference type="EMBL" id="KR011718">
    <property type="protein sequence ID" value="AKR17501.1"/>
    <property type="molecule type" value="Genomic_DNA"/>
</dbReference>
<dbReference type="RefSeq" id="YP_009249886.1">
    <property type="nucleotide sequence ID" value="NC_029996.1"/>
</dbReference>
<dbReference type="GeneID" id="27429761"/>
<protein>
    <submittedName>
        <fullName evidence="2">39K</fullName>
    </submittedName>
</protein>
<dbReference type="OrthoDB" id="8701at10239"/>
<dbReference type="InterPro" id="IPR007975">
    <property type="entry name" value="Baculo_pp39"/>
</dbReference>
<proteinExistence type="predicted"/>
<evidence type="ECO:0000313" key="3">
    <source>
        <dbReference type="Proteomes" id="UP000202962"/>
    </source>
</evidence>
<feature type="compositionally biased region" description="Basic residues" evidence="1">
    <location>
        <begin position="253"/>
        <end position="265"/>
    </location>
</feature>
<dbReference type="Proteomes" id="UP000202962">
    <property type="component" value="Segment"/>
</dbReference>
<keyword evidence="3" id="KW-1185">Reference proteome</keyword>
<sequence>MQFVNTAPTISNMPREVASSTESLAESAPAAPRNYFVNIEKFTNSAEIVDMLESNSLHPLFNNKHLDVKLKVEINPLKKSNLKKKKPLLYSNNKYILFTQLISRLKLEWKSSNKMWSLMGINPETNEPYDENGHPLYQILEKIEHYHKDINEYDTITQKEEHGAELSKTVKNIERTDKARKHAVEYSLALLVAFYEGSHVPHPDPNNIDAVKIFKHSDSFKYAMDRFKVFVEQHRAVNNASDSAVSKPAAAGKVKKTATKSKTKKTLSAQMVSDALEQPQYTFTLQP</sequence>
<organism evidence="2 3">
    <name type="scientific">Mocis latipes granulovirus</name>
    <dbReference type="NCBI Taxonomy" id="2072024"/>
    <lineage>
        <taxon>Viruses</taxon>
        <taxon>Viruses incertae sedis</taxon>
        <taxon>Naldaviricetes</taxon>
        <taxon>Lefavirales</taxon>
        <taxon>Baculoviridae</taxon>
        <taxon>Betabaculovirus</taxon>
        <taxon>Betabaculovirus molatipedis</taxon>
    </lineage>
</organism>
<feature type="region of interest" description="Disordered" evidence="1">
    <location>
        <begin position="242"/>
        <end position="266"/>
    </location>
</feature>
<evidence type="ECO:0000256" key="1">
    <source>
        <dbReference type="SAM" id="MobiDB-lite"/>
    </source>
</evidence>
<dbReference type="Pfam" id="PF05311">
    <property type="entry name" value="Baculo_PP31"/>
    <property type="match status" value="1"/>
</dbReference>
<accession>A0A161CD68</accession>
<evidence type="ECO:0000313" key="2">
    <source>
        <dbReference type="EMBL" id="AKR17501.1"/>
    </source>
</evidence>
<name>A0A161CD68_9BBAC</name>
<reference evidence="2 3" key="1">
    <citation type="submission" date="2015-03" db="EMBL/GenBank/DDBJ databases">
        <title>The complete genome sequence of Mocis sp. granulovirus.</title>
        <authorList>
            <person name="Ardisson-Araujo D.M.P."/>
            <person name="Melo F.L."/>
            <person name="Sosa-Gomez D.R."/>
            <person name="Ribeiro B.M."/>
        </authorList>
    </citation>
    <scope>NUCLEOTIDE SEQUENCE [LARGE SCALE GENOMIC DNA]</scope>
    <source>
        <strain evidence="2">Southern Brazil</strain>
    </source>
</reference>
<dbReference type="KEGG" id="vg:27429761"/>